<feature type="compositionally biased region" description="Polar residues" evidence="1">
    <location>
        <begin position="14"/>
        <end position="28"/>
    </location>
</feature>
<dbReference type="OrthoDB" id="1749493at2759"/>
<dbReference type="EMBL" id="JAAMPC010000007">
    <property type="protein sequence ID" value="KAG2304480.1"/>
    <property type="molecule type" value="Genomic_DNA"/>
</dbReference>
<keyword evidence="4" id="KW-1185">Reference proteome</keyword>
<gene>
    <name evidence="3" type="ORF">Bca52824_033131</name>
</gene>
<dbReference type="Pfam" id="PF13966">
    <property type="entry name" value="zf-RVT"/>
    <property type="match status" value="1"/>
</dbReference>
<evidence type="ECO:0000259" key="2">
    <source>
        <dbReference type="Pfam" id="PF13966"/>
    </source>
</evidence>
<accession>A0A8X7SFF9</accession>
<proteinExistence type="predicted"/>
<protein>
    <recommendedName>
        <fullName evidence="2">Reverse transcriptase zinc-binding domain-containing protein</fullName>
    </recommendedName>
</protein>
<evidence type="ECO:0000313" key="3">
    <source>
        <dbReference type="EMBL" id="KAG2304480.1"/>
    </source>
</evidence>
<dbReference type="InterPro" id="IPR026960">
    <property type="entry name" value="RVT-Znf"/>
</dbReference>
<sequence>MDTDHPPRPPRPRNQNPDMSPTNRTCSIQDIPGSIELKQRLWKMKSPPKLKQFLWRMLSQSLPVGSNLKRRHITPDALCKRCFQEEETDSHIFFECPYAKMIRRASV</sequence>
<feature type="domain" description="Reverse transcriptase zinc-binding" evidence="2">
    <location>
        <begin position="36"/>
        <end position="101"/>
    </location>
</feature>
<evidence type="ECO:0000256" key="1">
    <source>
        <dbReference type="SAM" id="MobiDB-lite"/>
    </source>
</evidence>
<feature type="region of interest" description="Disordered" evidence="1">
    <location>
        <begin position="1"/>
        <end position="28"/>
    </location>
</feature>
<dbReference type="AlphaFoldDB" id="A0A8X7SFF9"/>
<name>A0A8X7SFF9_BRACI</name>
<comment type="caution">
    <text evidence="3">The sequence shown here is derived from an EMBL/GenBank/DDBJ whole genome shotgun (WGS) entry which is preliminary data.</text>
</comment>
<organism evidence="3 4">
    <name type="scientific">Brassica carinata</name>
    <name type="common">Ethiopian mustard</name>
    <name type="synonym">Abyssinian cabbage</name>
    <dbReference type="NCBI Taxonomy" id="52824"/>
    <lineage>
        <taxon>Eukaryota</taxon>
        <taxon>Viridiplantae</taxon>
        <taxon>Streptophyta</taxon>
        <taxon>Embryophyta</taxon>
        <taxon>Tracheophyta</taxon>
        <taxon>Spermatophyta</taxon>
        <taxon>Magnoliopsida</taxon>
        <taxon>eudicotyledons</taxon>
        <taxon>Gunneridae</taxon>
        <taxon>Pentapetalae</taxon>
        <taxon>rosids</taxon>
        <taxon>malvids</taxon>
        <taxon>Brassicales</taxon>
        <taxon>Brassicaceae</taxon>
        <taxon>Brassiceae</taxon>
        <taxon>Brassica</taxon>
    </lineage>
</organism>
<reference evidence="3 4" key="1">
    <citation type="submission" date="2020-02" db="EMBL/GenBank/DDBJ databases">
        <authorList>
            <person name="Ma Q."/>
            <person name="Huang Y."/>
            <person name="Song X."/>
            <person name="Pei D."/>
        </authorList>
    </citation>
    <scope>NUCLEOTIDE SEQUENCE [LARGE SCALE GENOMIC DNA]</scope>
    <source>
        <strain evidence="3">Sxm20200214</strain>
        <tissue evidence="3">Leaf</tissue>
    </source>
</reference>
<evidence type="ECO:0000313" key="4">
    <source>
        <dbReference type="Proteomes" id="UP000886595"/>
    </source>
</evidence>
<dbReference type="Proteomes" id="UP000886595">
    <property type="component" value="Unassembled WGS sequence"/>
</dbReference>